<keyword evidence="6" id="KW-1185">Reference proteome</keyword>
<comment type="catalytic activity">
    <reaction evidence="3">
        <text>uridine + phosphate = alpha-D-ribose 1-phosphate + uracil</text>
        <dbReference type="Rhea" id="RHEA:24388"/>
        <dbReference type="ChEBI" id="CHEBI:16704"/>
        <dbReference type="ChEBI" id="CHEBI:17568"/>
        <dbReference type="ChEBI" id="CHEBI:43474"/>
        <dbReference type="ChEBI" id="CHEBI:57720"/>
        <dbReference type="EC" id="2.4.2.3"/>
    </reaction>
</comment>
<dbReference type="Gene3D" id="3.40.50.1580">
    <property type="entry name" value="Nucleoside phosphorylase domain"/>
    <property type="match status" value="1"/>
</dbReference>
<evidence type="ECO:0000313" key="6">
    <source>
        <dbReference type="Proteomes" id="UP001597249"/>
    </source>
</evidence>
<sequence length="255" mass="27483">MLLEEFDEDPALINPADVVKQQPIAAVGMPKTVLCPFSGALVASLLGAGQLKQIGALSSINGPEPVYQYETGGSRFALFMPRIGAANAVGLLEELYGAGARQFVVFGSCGVLDPHLAADTLIIPTAAIRDEGTSYHYAPASPTIAADPAAVATMQAVFDRSHFSHQQAVTWTTDAFYRETAARKRRMIDLGAQVVEMEAAALFAWSQFRQLGLYQFFYTADHVAETGWDERISQRTHAVADFFAAAVAVAQAVRR</sequence>
<dbReference type="EC" id="2.4.2.3" evidence="1"/>
<evidence type="ECO:0000259" key="4">
    <source>
        <dbReference type="Pfam" id="PF01048"/>
    </source>
</evidence>
<protein>
    <recommendedName>
        <fullName evidence="2">Uridine phosphorylase</fullName>
        <ecNumber evidence="1">2.4.2.3</ecNumber>
    </recommendedName>
</protein>
<reference evidence="6" key="1">
    <citation type="journal article" date="2019" name="Int. J. Syst. Evol. Microbiol.">
        <title>The Global Catalogue of Microorganisms (GCM) 10K type strain sequencing project: providing services to taxonomists for standard genome sequencing and annotation.</title>
        <authorList>
            <consortium name="The Broad Institute Genomics Platform"/>
            <consortium name="The Broad Institute Genome Sequencing Center for Infectious Disease"/>
            <person name="Wu L."/>
            <person name="Ma J."/>
        </authorList>
    </citation>
    <scope>NUCLEOTIDE SEQUENCE [LARGE SCALE GENOMIC DNA]</scope>
    <source>
        <strain evidence="6">CCM 8911</strain>
    </source>
</reference>
<evidence type="ECO:0000256" key="3">
    <source>
        <dbReference type="ARBA" id="ARBA00048447"/>
    </source>
</evidence>
<organism evidence="5 6">
    <name type="scientific">Lacticaseibacillus jixianensis</name>
    <dbReference type="NCBI Taxonomy" id="2486012"/>
    <lineage>
        <taxon>Bacteria</taxon>
        <taxon>Bacillati</taxon>
        <taxon>Bacillota</taxon>
        <taxon>Bacilli</taxon>
        <taxon>Lactobacillales</taxon>
        <taxon>Lactobacillaceae</taxon>
        <taxon>Lacticaseibacillus</taxon>
    </lineage>
</organism>
<accession>A0ABW4B7F3</accession>
<proteinExistence type="predicted"/>
<dbReference type="EMBL" id="JBHTMO010000013">
    <property type="protein sequence ID" value="MFD1392969.1"/>
    <property type="molecule type" value="Genomic_DNA"/>
</dbReference>
<dbReference type="Proteomes" id="UP001597249">
    <property type="component" value="Unassembled WGS sequence"/>
</dbReference>
<evidence type="ECO:0000313" key="5">
    <source>
        <dbReference type="EMBL" id="MFD1392969.1"/>
    </source>
</evidence>
<evidence type="ECO:0000256" key="1">
    <source>
        <dbReference type="ARBA" id="ARBA00011888"/>
    </source>
</evidence>
<dbReference type="InterPro" id="IPR035994">
    <property type="entry name" value="Nucleoside_phosphorylase_sf"/>
</dbReference>
<feature type="domain" description="Nucleoside phosphorylase" evidence="4">
    <location>
        <begin position="64"/>
        <end position="239"/>
    </location>
</feature>
<dbReference type="Pfam" id="PF01048">
    <property type="entry name" value="PNP_UDP_1"/>
    <property type="match status" value="1"/>
</dbReference>
<dbReference type="SUPFAM" id="SSF53167">
    <property type="entry name" value="Purine and uridine phosphorylases"/>
    <property type="match status" value="1"/>
</dbReference>
<dbReference type="PANTHER" id="PTHR43691">
    <property type="entry name" value="URIDINE PHOSPHORYLASE"/>
    <property type="match status" value="1"/>
</dbReference>
<comment type="caution">
    <text evidence="5">The sequence shown here is derived from an EMBL/GenBank/DDBJ whole genome shotgun (WGS) entry which is preliminary data.</text>
</comment>
<evidence type="ECO:0000256" key="2">
    <source>
        <dbReference type="ARBA" id="ARBA00021980"/>
    </source>
</evidence>
<dbReference type="CDD" id="cd09007">
    <property type="entry name" value="NP-I_spr0068"/>
    <property type="match status" value="1"/>
</dbReference>
<gene>
    <name evidence="5" type="ORF">ACFQ3L_05095</name>
</gene>
<dbReference type="PANTHER" id="PTHR43691:SF11">
    <property type="entry name" value="FI09636P-RELATED"/>
    <property type="match status" value="1"/>
</dbReference>
<name>A0ABW4B7F3_9LACO</name>
<dbReference type="InterPro" id="IPR000845">
    <property type="entry name" value="Nucleoside_phosphorylase_d"/>
</dbReference>
<dbReference type="RefSeq" id="WP_125584906.1">
    <property type="nucleotide sequence ID" value="NZ_JBHTMO010000013.1"/>
</dbReference>